<dbReference type="AlphaFoldDB" id="A0A7V5PQ80"/>
<dbReference type="GO" id="GO:0008168">
    <property type="term" value="F:methyltransferase activity"/>
    <property type="evidence" value="ECO:0007669"/>
    <property type="project" value="UniProtKB-KW"/>
</dbReference>
<reference evidence="3" key="1">
    <citation type="journal article" date="2020" name="mSystems">
        <title>Genome- and Community-Level Interaction Insights into Carbon Utilization and Element Cycling Functions of Hydrothermarchaeota in Hydrothermal Sediment.</title>
        <authorList>
            <person name="Zhou Z."/>
            <person name="Liu Y."/>
            <person name="Xu W."/>
            <person name="Pan J."/>
            <person name="Luo Z.H."/>
            <person name="Li M."/>
        </authorList>
    </citation>
    <scope>NUCLEOTIDE SEQUENCE [LARGE SCALE GENOMIC DNA]</scope>
    <source>
        <strain evidence="3">HyVt-527</strain>
    </source>
</reference>
<dbReference type="InterPro" id="IPR029063">
    <property type="entry name" value="SAM-dependent_MTases_sf"/>
</dbReference>
<dbReference type="GO" id="GO:0032259">
    <property type="term" value="P:methylation"/>
    <property type="evidence" value="ECO:0007669"/>
    <property type="project" value="UniProtKB-KW"/>
</dbReference>
<dbReference type="CDD" id="cd02440">
    <property type="entry name" value="AdoMet_MTases"/>
    <property type="match status" value="1"/>
</dbReference>
<name>A0A7V5PQ80_CALAY</name>
<dbReference type="Pfam" id="PF13649">
    <property type="entry name" value="Methyltransf_25"/>
    <property type="match status" value="1"/>
</dbReference>
<sequence>MSRRHFAVVKLANKGKTNKKTLPACRLPGGRIIKFAFTGLNRFDLWRGLLKIPMSNGKKRLKFMIEKARPYQQLAILYDTVMEHVNYKQWARYVLALIDKYGAGKQTVCDLACGTGSLLPYLAGRKRRVVGCDLSLSMLRRAKEKFSGQNVPLICADFRAVPLTESVCDAAVILYDSINYLHSGEEILNLFGEAARILKPGGVLVFDAVLPYVCREVFDGYEDVRFLSSDLGYRRQSWFDRQEGVQYNRFQIYANGQVFEELHRQRIWTLSEWREIIEKNRSLNLQAIHGDFTFRNVRPKSERAHFVLRKPGNSA</sequence>
<dbReference type="SUPFAM" id="SSF53335">
    <property type="entry name" value="S-adenosyl-L-methionine-dependent methyltransferases"/>
    <property type="match status" value="1"/>
</dbReference>
<organism evidence="3">
    <name type="scientific">Caldithrix abyssi</name>
    <dbReference type="NCBI Taxonomy" id="187145"/>
    <lineage>
        <taxon>Bacteria</taxon>
        <taxon>Pseudomonadati</taxon>
        <taxon>Calditrichota</taxon>
        <taxon>Calditrichia</taxon>
        <taxon>Calditrichales</taxon>
        <taxon>Calditrichaceae</taxon>
        <taxon>Caldithrix</taxon>
    </lineage>
</organism>
<dbReference type="PANTHER" id="PTHR43861">
    <property type="entry name" value="TRANS-ACONITATE 2-METHYLTRANSFERASE-RELATED"/>
    <property type="match status" value="1"/>
</dbReference>
<protein>
    <submittedName>
        <fullName evidence="3">Class I SAM-dependent methyltransferase</fullName>
    </submittedName>
</protein>
<accession>A0A7V5PQ80</accession>
<feature type="domain" description="Methyltransferase" evidence="2">
    <location>
        <begin position="108"/>
        <end position="202"/>
    </location>
</feature>
<dbReference type="Proteomes" id="UP000886124">
    <property type="component" value="Unassembled WGS sequence"/>
</dbReference>
<dbReference type="Gene3D" id="3.40.50.150">
    <property type="entry name" value="Vaccinia Virus protein VP39"/>
    <property type="match status" value="1"/>
</dbReference>
<keyword evidence="1" id="KW-0808">Transferase</keyword>
<evidence type="ECO:0000313" key="3">
    <source>
        <dbReference type="EMBL" id="HHJ53213.1"/>
    </source>
</evidence>
<dbReference type="InterPro" id="IPR041698">
    <property type="entry name" value="Methyltransf_25"/>
</dbReference>
<comment type="caution">
    <text evidence="3">The sequence shown here is derived from an EMBL/GenBank/DDBJ whole genome shotgun (WGS) entry which is preliminary data.</text>
</comment>
<dbReference type="EMBL" id="DROD01000540">
    <property type="protein sequence ID" value="HHJ53213.1"/>
    <property type="molecule type" value="Genomic_DNA"/>
</dbReference>
<evidence type="ECO:0000256" key="1">
    <source>
        <dbReference type="ARBA" id="ARBA00022679"/>
    </source>
</evidence>
<evidence type="ECO:0000259" key="2">
    <source>
        <dbReference type="Pfam" id="PF13649"/>
    </source>
</evidence>
<dbReference type="Gene3D" id="2.20.25.110">
    <property type="entry name" value="S-adenosyl-L-methionine-dependent methyltransferases"/>
    <property type="match status" value="1"/>
</dbReference>
<proteinExistence type="predicted"/>
<gene>
    <name evidence="3" type="ORF">ENJ89_08480</name>
</gene>
<keyword evidence="3" id="KW-0489">Methyltransferase</keyword>